<dbReference type="InterPro" id="IPR050951">
    <property type="entry name" value="Retrovirus_Pol_polyprotein"/>
</dbReference>
<dbReference type="EMBL" id="BGPR01000031">
    <property type="protein sequence ID" value="GBL83199.1"/>
    <property type="molecule type" value="Genomic_DNA"/>
</dbReference>
<keyword evidence="9" id="KW-1185">Reference proteome</keyword>
<dbReference type="InterPro" id="IPR041373">
    <property type="entry name" value="RT_RNaseH"/>
</dbReference>
<dbReference type="Gene3D" id="3.10.20.370">
    <property type="match status" value="1"/>
</dbReference>
<accession>A0A4Y2AV97</accession>
<dbReference type="GO" id="GO:0004519">
    <property type="term" value="F:endonuclease activity"/>
    <property type="evidence" value="ECO:0007669"/>
    <property type="project" value="UniProtKB-KW"/>
</dbReference>
<keyword evidence="4" id="KW-0255">Endonuclease</keyword>
<dbReference type="FunFam" id="3.10.20.370:FF:000001">
    <property type="entry name" value="Retrovirus-related Pol polyprotein from transposon 17.6-like protein"/>
    <property type="match status" value="1"/>
</dbReference>
<evidence type="ECO:0000313" key="8">
    <source>
        <dbReference type="EMBL" id="GBL83199.1"/>
    </source>
</evidence>
<organism evidence="8 9">
    <name type="scientific">Araneus ventricosus</name>
    <name type="common">Orbweaver spider</name>
    <name type="synonym">Epeira ventricosa</name>
    <dbReference type="NCBI Taxonomy" id="182803"/>
    <lineage>
        <taxon>Eukaryota</taxon>
        <taxon>Metazoa</taxon>
        <taxon>Ecdysozoa</taxon>
        <taxon>Arthropoda</taxon>
        <taxon>Chelicerata</taxon>
        <taxon>Arachnida</taxon>
        <taxon>Araneae</taxon>
        <taxon>Araneomorphae</taxon>
        <taxon>Entelegynae</taxon>
        <taxon>Araneoidea</taxon>
        <taxon>Araneidae</taxon>
        <taxon>Araneus</taxon>
    </lineage>
</organism>
<sequence>MERDFELMKKKLLEAPCLQTFDSNKPVILSEDASTYGLGAMLLQNSQPVAYGSVSSTNTQQRYAQIKKELLAVNFGLEHFNYYTYGRNITVETDHKPLLGLSKNPYDSISSRLQRMLLSLNKYNVNLIYVPGKQLIITDTLSRALLNDKISNDDNVYVSPADLCLLATASPTRWEELAKLTKDDPELDDIVYHIKMDGLIK</sequence>
<keyword evidence="2" id="KW-0548">Nucleotidyltransferase</keyword>
<keyword evidence="6" id="KW-0695">RNA-directed DNA polymerase</keyword>
<dbReference type="PANTHER" id="PTHR37984:SF5">
    <property type="entry name" value="PROTEIN NYNRIN-LIKE"/>
    <property type="match status" value="1"/>
</dbReference>
<feature type="domain" description="Reverse transcriptase RNase H-like" evidence="7">
    <location>
        <begin position="22"/>
        <end position="123"/>
    </location>
</feature>
<keyword evidence="3" id="KW-0540">Nuclease</keyword>
<keyword evidence="1" id="KW-0808">Transferase</keyword>
<dbReference type="AlphaFoldDB" id="A0A4Y2AV97"/>
<evidence type="ECO:0000256" key="6">
    <source>
        <dbReference type="ARBA" id="ARBA00022918"/>
    </source>
</evidence>
<evidence type="ECO:0000256" key="5">
    <source>
        <dbReference type="ARBA" id="ARBA00022801"/>
    </source>
</evidence>
<evidence type="ECO:0000256" key="4">
    <source>
        <dbReference type="ARBA" id="ARBA00022759"/>
    </source>
</evidence>
<dbReference type="InterPro" id="IPR043502">
    <property type="entry name" value="DNA/RNA_pol_sf"/>
</dbReference>
<evidence type="ECO:0000259" key="7">
    <source>
        <dbReference type="Pfam" id="PF17917"/>
    </source>
</evidence>
<name>A0A4Y2AV97_ARAVE</name>
<dbReference type="Pfam" id="PF17917">
    <property type="entry name" value="RT_RNaseH"/>
    <property type="match status" value="1"/>
</dbReference>
<dbReference type="GO" id="GO:0016787">
    <property type="term" value="F:hydrolase activity"/>
    <property type="evidence" value="ECO:0007669"/>
    <property type="project" value="UniProtKB-KW"/>
</dbReference>
<dbReference type="SUPFAM" id="SSF56672">
    <property type="entry name" value="DNA/RNA polymerases"/>
    <property type="match status" value="1"/>
</dbReference>
<dbReference type="Proteomes" id="UP000499080">
    <property type="component" value="Unassembled WGS sequence"/>
</dbReference>
<proteinExistence type="predicted"/>
<dbReference type="PANTHER" id="PTHR37984">
    <property type="entry name" value="PROTEIN CBG26694"/>
    <property type="match status" value="1"/>
</dbReference>
<evidence type="ECO:0000256" key="1">
    <source>
        <dbReference type="ARBA" id="ARBA00022679"/>
    </source>
</evidence>
<comment type="caution">
    <text evidence="8">The sequence shown here is derived from an EMBL/GenBank/DDBJ whole genome shotgun (WGS) entry which is preliminary data.</text>
</comment>
<reference evidence="8 9" key="1">
    <citation type="journal article" date="2019" name="Sci. Rep.">
        <title>Orb-weaving spider Araneus ventricosus genome elucidates the spidroin gene catalogue.</title>
        <authorList>
            <person name="Kono N."/>
            <person name="Nakamura H."/>
            <person name="Ohtoshi R."/>
            <person name="Moran D.A.P."/>
            <person name="Shinohara A."/>
            <person name="Yoshida Y."/>
            <person name="Fujiwara M."/>
            <person name="Mori M."/>
            <person name="Tomita M."/>
            <person name="Arakawa K."/>
        </authorList>
    </citation>
    <scope>NUCLEOTIDE SEQUENCE [LARGE SCALE GENOMIC DNA]</scope>
</reference>
<evidence type="ECO:0000256" key="3">
    <source>
        <dbReference type="ARBA" id="ARBA00022722"/>
    </source>
</evidence>
<evidence type="ECO:0000313" key="9">
    <source>
        <dbReference type="Proteomes" id="UP000499080"/>
    </source>
</evidence>
<gene>
    <name evidence="8" type="primary">pol_4145</name>
    <name evidence="8" type="ORF">AVEN_165397_1</name>
</gene>
<protein>
    <submittedName>
        <fullName evidence="8">Retrovirus-related Pol polyprotein from transposon opus</fullName>
    </submittedName>
</protein>
<keyword evidence="5" id="KW-0378">Hydrolase</keyword>
<dbReference type="CDD" id="cd09274">
    <property type="entry name" value="RNase_HI_RT_Ty3"/>
    <property type="match status" value="1"/>
</dbReference>
<evidence type="ECO:0000256" key="2">
    <source>
        <dbReference type="ARBA" id="ARBA00022695"/>
    </source>
</evidence>
<dbReference type="OrthoDB" id="6271476at2759"/>
<dbReference type="GO" id="GO:0003964">
    <property type="term" value="F:RNA-directed DNA polymerase activity"/>
    <property type="evidence" value="ECO:0007669"/>
    <property type="project" value="UniProtKB-KW"/>
</dbReference>